<dbReference type="EMBL" id="QLMJ01000015">
    <property type="protein sequence ID" value="RAK31243.1"/>
    <property type="molecule type" value="Genomic_DNA"/>
</dbReference>
<sequence>MGPLRHRLCVAAGSLLLLPALAAAPATAGPASIDGPLNILLAGIDPRDAHTAPLADTIIVVHIPANRSGAFLFSLPRDLVVRIPGFAKSGSLPQRAKINAAMALGSRVAEGRYDPAQGLELLARTAGQVTGIAAFDAGAVIDFGGFQDVVAALGGVKMVIDQDVVSEHRKPDGTPRDRLPQCRSNHDCARPYTGEQKIYPKSDNPVRLKPWEALDFVRQRYGLPRSDYDRQRHQRQFLTAVVTKLSKAGPSRLRRVLAAAGDSLTFSGGRHSLAAWADELRRVNAADVTTVGLPGTAVFDDSRYLGESVDAAPFFTAVATDRVAPFLIDHPGAVTPDPQR</sequence>
<comment type="similarity">
    <text evidence="1">Belongs to the LytR/CpsA/Psr (LCP) family.</text>
</comment>
<dbReference type="Proteomes" id="UP000249341">
    <property type="component" value="Unassembled WGS sequence"/>
</dbReference>
<reference evidence="5 6" key="1">
    <citation type="submission" date="2018-06" db="EMBL/GenBank/DDBJ databases">
        <title>Genomic Encyclopedia of Type Strains, Phase III (KMG-III): the genomes of soil and plant-associated and newly described type strains.</title>
        <authorList>
            <person name="Whitman W."/>
        </authorList>
    </citation>
    <scope>NUCLEOTIDE SEQUENCE [LARGE SCALE GENOMIC DNA]</scope>
    <source>
        <strain evidence="5 6">CGMCC 4.7090</strain>
    </source>
</reference>
<dbReference type="InterPro" id="IPR050922">
    <property type="entry name" value="LytR/CpsA/Psr_CW_biosynth"/>
</dbReference>
<evidence type="ECO:0000256" key="3">
    <source>
        <dbReference type="SAM" id="SignalP"/>
    </source>
</evidence>
<feature type="signal peptide" evidence="3">
    <location>
        <begin position="1"/>
        <end position="22"/>
    </location>
</feature>
<feature type="region of interest" description="Disordered" evidence="2">
    <location>
        <begin position="167"/>
        <end position="201"/>
    </location>
</feature>
<dbReference type="PANTHER" id="PTHR33392">
    <property type="entry name" value="POLYISOPRENYL-TEICHOIC ACID--PEPTIDOGLYCAN TEICHOIC ACID TRANSFERASE TAGU"/>
    <property type="match status" value="1"/>
</dbReference>
<proteinExistence type="inferred from homology"/>
<dbReference type="OrthoDB" id="5171929at2"/>
<dbReference type="Pfam" id="PF03816">
    <property type="entry name" value="LytR_cpsA_psr"/>
    <property type="match status" value="1"/>
</dbReference>
<feature type="domain" description="Cell envelope-related transcriptional attenuator" evidence="4">
    <location>
        <begin position="55"/>
        <end position="246"/>
    </location>
</feature>
<dbReference type="InterPro" id="IPR004474">
    <property type="entry name" value="LytR_CpsA_psr"/>
</dbReference>
<dbReference type="PANTHER" id="PTHR33392:SF6">
    <property type="entry name" value="POLYISOPRENYL-TEICHOIC ACID--PEPTIDOGLYCAN TEICHOIC ACID TRANSFERASE TAGU"/>
    <property type="match status" value="1"/>
</dbReference>
<keyword evidence="3" id="KW-0732">Signal</keyword>
<protein>
    <submittedName>
        <fullName evidence="5">LytR family transcriptional attenuator</fullName>
    </submittedName>
</protein>
<feature type="compositionally biased region" description="Basic and acidic residues" evidence="2">
    <location>
        <begin position="167"/>
        <end position="189"/>
    </location>
</feature>
<evidence type="ECO:0000313" key="6">
    <source>
        <dbReference type="Proteomes" id="UP000249341"/>
    </source>
</evidence>
<name>A0A327Z4J7_9ACTN</name>
<dbReference type="AlphaFoldDB" id="A0A327Z4J7"/>
<evidence type="ECO:0000256" key="2">
    <source>
        <dbReference type="SAM" id="MobiDB-lite"/>
    </source>
</evidence>
<feature type="chain" id="PRO_5016331760" evidence="3">
    <location>
        <begin position="23"/>
        <end position="340"/>
    </location>
</feature>
<dbReference type="RefSeq" id="WP_111652172.1">
    <property type="nucleotide sequence ID" value="NZ_JACHWI010000010.1"/>
</dbReference>
<evidence type="ECO:0000259" key="4">
    <source>
        <dbReference type="Pfam" id="PF03816"/>
    </source>
</evidence>
<comment type="caution">
    <text evidence="5">The sequence shown here is derived from an EMBL/GenBank/DDBJ whole genome shotgun (WGS) entry which is preliminary data.</text>
</comment>
<evidence type="ECO:0000256" key="1">
    <source>
        <dbReference type="ARBA" id="ARBA00006068"/>
    </source>
</evidence>
<accession>A0A327Z4J7</accession>
<dbReference type="Gene3D" id="3.40.630.190">
    <property type="entry name" value="LCP protein"/>
    <property type="match status" value="1"/>
</dbReference>
<evidence type="ECO:0000313" key="5">
    <source>
        <dbReference type="EMBL" id="RAK31243.1"/>
    </source>
</evidence>
<keyword evidence="6" id="KW-1185">Reference proteome</keyword>
<gene>
    <name evidence="5" type="ORF">B0I29_11549</name>
</gene>
<organism evidence="5 6">
    <name type="scientific">Actinoplanes lutulentus</name>
    <dbReference type="NCBI Taxonomy" id="1287878"/>
    <lineage>
        <taxon>Bacteria</taxon>
        <taxon>Bacillati</taxon>
        <taxon>Actinomycetota</taxon>
        <taxon>Actinomycetes</taxon>
        <taxon>Micromonosporales</taxon>
        <taxon>Micromonosporaceae</taxon>
        <taxon>Actinoplanes</taxon>
    </lineage>
</organism>